<sequence>MVGLSRLDLDVANLQSQQSMWRRTALGARSTLVAITGQDTEPSSCGQDKGLESANPRTPSKVRGGSRGKRQA</sequence>
<proteinExistence type="predicted"/>
<dbReference type="Proteomes" id="UP001283361">
    <property type="component" value="Unassembled WGS sequence"/>
</dbReference>
<gene>
    <name evidence="2" type="ORF">RRG08_033279</name>
</gene>
<name>A0AAE0XRD5_9GAST</name>
<evidence type="ECO:0000313" key="3">
    <source>
        <dbReference type="Proteomes" id="UP001283361"/>
    </source>
</evidence>
<reference evidence="2" key="1">
    <citation type="journal article" date="2023" name="G3 (Bethesda)">
        <title>A reference genome for the long-term kleptoplast-retaining sea slug Elysia crispata morphotype clarki.</title>
        <authorList>
            <person name="Eastman K.E."/>
            <person name="Pendleton A.L."/>
            <person name="Shaikh M.A."/>
            <person name="Suttiyut T."/>
            <person name="Ogas R."/>
            <person name="Tomko P."/>
            <person name="Gavelis G."/>
            <person name="Widhalm J.R."/>
            <person name="Wisecaver J.H."/>
        </authorList>
    </citation>
    <scope>NUCLEOTIDE SEQUENCE</scope>
    <source>
        <strain evidence="2">ECLA1</strain>
    </source>
</reference>
<accession>A0AAE0XRD5</accession>
<dbReference type="AlphaFoldDB" id="A0AAE0XRD5"/>
<dbReference type="EMBL" id="JAWDGP010007772">
    <property type="protein sequence ID" value="KAK3705313.1"/>
    <property type="molecule type" value="Genomic_DNA"/>
</dbReference>
<feature type="compositionally biased region" description="Polar residues" evidence="1">
    <location>
        <begin position="37"/>
        <end position="46"/>
    </location>
</feature>
<keyword evidence="3" id="KW-1185">Reference proteome</keyword>
<evidence type="ECO:0000313" key="2">
    <source>
        <dbReference type="EMBL" id="KAK3705313.1"/>
    </source>
</evidence>
<evidence type="ECO:0000256" key="1">
    <source>
        <dbReference type="SAM" id="MobiDB-lite"/>
    </source>
</evidence>
<organism evidence="2 3">
    <name type="scientific">Elysia crispata</name>
    <name type="common">lettuce slug</name>
    <dbReference type="NCBI Taxonomy" id="231223"/>
    <lineage>
        <taxon>Eukaryota</taxon>
        <taxon>Metazoa</taxon>
        <taxon>Spiralia</taxon>
        <taxon>Lophotrochozoa</taxon>
        <taxon>Mollusca</taxon>
        <taxon>Gastropoda</taxon>
        <taxon>Heterobranchia</taxon>
        <taxon>Euthyneura</taxon>
        <taxon>Panpulmonata</taxon>
        <taxon>Sacoglossa</taxon>
        <taxon>Placobranchoidea</taxon>
        <taxon>Plakobranchidae</taxon>
        <taxon>Elysia</taxon>
    </lineage>
</organism>
<protein>
    <submittedName>
        <fullName evidence="2">Uncharacterized protein</fullName>
    </submittedName>
</protein>
<comment type="caution">
    <text evidence="2">The sequence shown here is derived from an EMBL/GenBank/DDBJ whole genome shotgun (WGS) entry which is preliminary data.</text>
</comment>
<feature type="region of interest" description="Disordered" evidence="1">
    <location>
        <begin position="37"/>
        <end position="72"/>
    </location>
</feature>